<feature type="transmembrane region" description="Helical" evidence="2">
    <location>
        <begin position="89"/>
        <end position="108"/>
    </location>
</feature>
<feature type="transmembrane region" description="Helical" evidence="2">
    <location>
        <begin position="115"/>
        <end position="133"/>
    </location>
</feature>
<proteinExistence type="predicted"/>
<feature type="region of interest" description="Disordered" evidence="1">
    <location>
        <begin position="197"/>
        <end position="229"/>
    </location>
</feature>
<sequence>MVDSDVKMGIVSLFVTVSVILSFLANISCSAVSFYSPLRNGIKMEFGVFMRKGIVLWEDWNGNPVMSKTCFNYDGDFMDPDAKWKTAKAFAIIAIVLGTLLPCVGCCMPKFEKPIGACLLLVCLFQGLTLLILESNLCKNNAVIDLFNAVIPDEAADKRFPTECSRDWGYNCNIACVIFWFISGMLMIALPASDKSESPETELKEQEKELDASFQEEDVEEGSMDEKAL</sequence>
<feature type="transmembrane region" description="Helical" evidence="2">
    <location>
        <begin position="12"/>
        <end position="35"/>
    </location>
</feature>
<dbReference type="EMBL" id="HBHQ01010889">
    <property type="protein sequence ID" value="CAD9815493.1"/>
    <property type="molecule type" value="Transcribed_RNA"/>
</dbReference>
<feature type="transmembrane region" description="Helical" evidence="2">
    <location>
        <begin position="168"/>
        <end position="190"/>
    </location>
</feature>
<keyword evidence="2" id="KW-1133">Transmembrane helix</keyword>
<evidence type="ECO:0000256" key="1">
    <source>
        <dbReference type="SAM" id="MobiDB-lite"/>
    </source>
</evidence>
<feature type="compositionally biased region" description="Basic and acidic residues" evidence="1">
    <location>
        <begin position="197"/>
        <end position="211"/>
    </location>
</feature>
<dbReference type="AlphaFoldDB" id="A0A7S2XM46"/>
<organism evidence="3">
    <name type="scientific">Attheya septentrionalis</name>
    <dbReference type="NCBI Taxonomy" id="420275"/>
    <lineage>
        <taxon>Eukaryota</taxon>
        <taxon>Sar</taxon>
        <taxon>Stramenopiles</taxon>
        <taxon>Ochrophyta</taxon>
        <taxon>Bacillariophyta</taxon>
        <taxon>Coscinodiscophyceae</taxon>
        <taxon>Chaetocerotophycidae</taxon>
        <taxon>Chaetocerotales</taxon>
        <taxon>Attheyaceae</taxon>
        <taxon>Attheya</taxon>
    </lineage>
</organism>
<feature type="compositionally biased region" description="Acidic residues" evidence="1">
    <location>
        <begin position="214"/>
        <end position="223"/>
    </location>
</feature>
<evidence type="ECO:0000256" key="2">
    <source>
        <dbReference type="SAM" id="Phobius"/>
    </source>
</evidence>
<evidence type="ECO:0000313" key="3">
    <source>
        <dbReference type="EMBL" id="CAD9815493.1"/>
    </source>
</evidence>
<reference evidence="3" key="1">
    <citation type="submission" date="2021-01" db="EMBL/GenBank/DDBJ databases">
        <authorList>
            <person name="Corre E."/>
            <person name="Pelletier E."/>
            <person name="Niang G."/>
            <person name="Scheremetjew M."/>
            <person name="Finn R."/>
            <person name="Kale V."/>
            <person name="Holt S."/>
            <person name="Cochrane G."/>
            <person name="Meng A."/>
            <person name="Brown T."/>
            <person name="Cohen L."/>
        </authorList>
    </citation>
    <scope>NUCLEOTIDE SEQUENCE</scope>
    <source>
        <strain evidence="3">CCMP2084</strain>
    </source>
</reference>
<accession>A0A7S2XM46</accession>
<protein>
    <submittedName>
        <fullName evidence="3">Uncharacterized protein</fullName>
    </submittedName>
</protein>
<keyword evidence="2" id="KW-0812">Transmembrane</keyword>
<gene>
    <name evidence="3" type="ORF">ASEP1449_LOCUS7319</name>
</gene>
<keyword evidence="2" id="KW-0472">Membrane</keyword>
<name>A0A7S2XM46_9STRA</name>